<organism evidence="8 9">
    <name type="scientific">Musa balbisiana</name>
    <name type="common">Banana</name>
    <dbReference type="NCBI Taxonomy" id="52838"/>
    <lineage>
        <taxon>Eukaryota</taxon>
        <taxon>Viridiplantae</taxon>
        <taxon>Streptophyta</taxon>
        <taxon>Embryophyta</taxon>
        <taxon>Tracheophyta</taxon>
        <taxon>Spermatophyta</taxon>
        <taxon>Magnoliopsida</taxon>
        <taxon>Liliopsida</taxon>
        <taxon>Zingiberales</taxon>
        <taxon>Musaceae</taxon>
        <taxon>Musa</taxon>
    </lineage>
</organism>
<dbReference type="PANTHER" id="PTHR32096:SF18">
    <property type="entry name" value="DISEASE RESISTANCE PROTEIN RRS1B-RELATED"/>
    <property type="match status" value="1"/>
</dbReference>
<dbReference type="GO" id="GO:0005634">
    <property type="term" value="C:nucleus"/>
    <property type="evidence" value="ECO:0007669"/>
    <property type="project" value="UniProtKB-SubCell"/>
</dbReference>
<evidence type="ECO:0000256" key="6">
    <source>
        <dbReference type="SAM" id="MobiDB-lite"/>
    </source>
</evidence>
<dbReference type="GO" id="GO:0003700">
    <property type="term" value="F:DNA-binding transcription factor activity"/>
    <property type="evidence" value="ECO:0007669"/>
    <property type="project" value="InterPro"/>
</dbReference>
<evidence type="ECO:0000256" key="1">
    <source>
        <dbReference type="ARBA" id="ARBA00004123"/>
    </source>
</evidence>
<keyword evidence="2" id="KW-0805">Transcription regulation</keyword>
<keyword evidence="4" id="KW-0804">Transcription</keyword>
<dbReference type="EMBL" id="PYDT01000003">
    <property type="protein sequence ID" value="THU65897.1"/>
    <property type="molecule type" value="Genomic_DNA"/>
</dbReference>
<dbReference type="PANTHER" id="PTHR32096">
    <property type="entry name" value="WRKY TRANSCRIPTION FACTOR 30-RELATED-RELATED"/>
    <property type="match status" value="1"/>
</dbReference>
<dbReference type="AlphaFoldDB" id="A0A4S8JUP4"/>
<dbReference type="STRING" id="52838.A0A4S8JUP4"/>
<comment type="caution">
    <text evidence="8">The sequence shown here is derived from an EMBL/GenBank/DDBJ whole genome shotgun (WGS) entry which is preliminary data.</text>
</comment>
<dbReference type="InterPro" id="IPR003657">
    <property type="entry name" value="WRKY_dom"/>
</dbReference>
<dbReference type="PROSITE" id="PS50811">
    <property type="entry name" value="WRKY"/>
    <property type="match status" value="1"/>
</dbReference>
<proteinExistence type="predicted"/>
<evidence type="ECO:0000256" key="5">
    <source>
        <dbReference type="ARBA" id="ARBA00023242"/>
    </source>
</evidence>
<feature type="domain" description="WRKY" evidence="7">
    <location>
        <begin position="136"/>
        <end position="218"/>
    </location>
</feature>
<evidence type="ECO:0000256" key="3">
    <source>
        <dbReference type="ARBA" id="ARBA00023125"/>
    </source>
</evidence>
<evidence type="ECO:0000256" key="4">
    <source>
        <dbReference type="ARBA" id="ARBA00023163"/>
    </source>
</evidence>
<comment type="subcellular location">
    <subcellularLocation>
        <location evidence="1">Nucleus</location>
    </subcellularLocation>
</comment>
<evidence type="ECO:0000259" key="7">
    <source>
        <dbReference type="PROSITE" id="PS50811"/>
    </source>
</evidence>
<dbReference type="SMART" id="SM00774">
    <property type="entry name" value="WRKY"/>
    <property type="match status" value="1"/>
</dbReference>
<keyword evidence="3" id="KW-0238">DNA-binding</keyword>
<dbReference type="Pfam" id="PF03106">
    <property type="entry name" value="WRKY"/>
    <property type="match status" value="2"/>
</dbReference>
<protein>
    <recommendedName>
        <fullName evidence="7">WRKY domain-containing protein</fullName>
    </recommendedName>
</protein>
<dbReference type="InterPro" id="IPR036576">
    <property type="entry name" value="WRKY_dom_sf"/>
</dbReference>
<dbReference type="Proteomes" id="UP000317650">
    <property type="component" value="Chromosome 5"/>
</dbReference>
<evidence type="ECO:0000313" key="8">
    <source>
        <dbReference type="EMBL" id="THU65897.1"/>
    </source>
</evidence>
<evidence type="ECO:0000313" key="9">
    <source>
        <dbReference type="Proteomes" id="UP000317650"/>
    </source>
</evidence>
<gene>
    <name evidence="8" type="ORF">C4D60_Mb05t08490</name>
</gene>
<reference evidence="8 9" key="1">
    <citation type="journal article" date="2019" name="Nat. Plants">
        <title>Genome sequencing of Musa balbisiana reveals subgenome evolution and function divergence in polyploid bananas.</title>
        <authorList>
            <person name="Yao X."/>
        </authorList>
    </citation>
    <scope>NUCLEOTIDE SEQUENCE [LARGE SCALE GENOMIC DNA]</scope>
    <source>
        <strain evidence="9">cv. DH-PKW</strain>
        <tissue evidence="8">Leaves</tissue>
    </source>
</reference>
<name>A0A4S8JUP4_MUSBA</name>
<feature type="compositionally biased region" description="Polar residues" evidence="6">
    <location>
        <begin position="220"/>
        <end position="231"/>
    </location>
</feature>
<keyword evidence="9" id="KW-1185">Reference proteome</keyword>
<sequence>MDDNNWDLHAVVRGCSAGAVAPVNDPYFSSFYLSNEDDVDGEMEPLLGFPELMGTSSYLCELQQLCQPFYAMEPDEEPLQQQQLPPHLSPAASLLPAVAYPGQSQQQSSQFPRTVSQPSRSKRRKNQQKKVVCQVPADGVQSDLWAWRKYGQKPIKGSPYPRCNFWTKVLIFAVVENRGYYRCSSSKGCQARKQVEQSSADPGMLLITYTAEHNHPVPTHRSSLAGSTRQKLPQPAAKGGDRDQLPSPSHPSSSSPLPSPIAAAGLSPKTPLTGAERKGEEGEEEDEELPTMRNVDMLEEDSALFLGMEVLVQPSTTGATETPATATLSSGYFDEGSSFEDHFFRSPWLAITDSAI</sequence>
<feature type="region of interest" description="Disordered" evidence="6">
    <location>
        <begin position="103"/>
        <end position="132"/>
    </location>
</feature>
<dbReference type="Gene3D" id="2.20.25.80">
    <property type="entry name" value="WRKY domain"/>
    <property type="match status" value="1"/>
</dbReference>
<keyword evidence="5" id="KW-0539">Nucleus</keyword>
<feature type="compositionally biased region" description="Low complexity" evidence="6">
    <location>
        <begin position="245"/>
        <end position="268"/>
    </location>
</feature>
<accession>A0A4S8JUP4</accession>
<dbReference type="GO" id="GO:0000976">
    <property type="term" value="F:transcription cis-regulatory region binding"/>
    <property type="evidence" value="ECO:0007669"/>
    <property type="project" value="TreeGrafter"/>
</dbReference>
<feature type="region of interest" description="Disordered" evidence="6">
    <location>
        <begin position="214"/>
        <end position="292"/>
    </location>
</feature>
<evidence type="ECO:0000256" key="2">
    <source>
        <dbReference type="ARBA" id="ARBA00023015"/>
    </source>
</evidence>
<dbReference type="SUPFAM" id="SSF118290">
    <property type="entry name" value="WRKY DNA-binding domain"/>
    <property type="match status" value="1"/>
</dbReference>
<dbReference type="InterPro" id="IPR044810">
    <property type="entry name" value="WRKY_plant"/>
</dbReference>